<reference evidence="4" key="1">
    <citation type="submission" date="2020-04" db="EMBL/GenBank/DDBJ databases">
        <title>A desert anoxygenic phototrophic bacterium fixes CO2 using RubisCO under aerobic conditions.</title>
        <authorList>
            <person name="Tang K."/>
        </authorList>
    </citation>
    <scope>NUCLEOTIDE SEQUENCE [LARGE SCALE GENOMIC DNA]</scope>
    <source>
        <strain evidence="4">MIMtkB3</strain>
    </source>
</reference>
<dbReference type="PANTHER" id="PTHR43272">
    <property type="entry name" value="LONG-CHAIN-FATTY-ACID--COA LIGASE"/>
    <property type="match status" value="1"/>
</dbReference>
<dbReference type="Pfam" id="PF00501">
    <property type="entry name" value="AMP-binding"/>
    <property type="match status" value="1"/>
</dbReference>
<name>A0A858RAX9_9PROT</name>
<gene>
    <name evidence="4" type="ORF">HHL28_15430</name>
</gene>
<dbReference type="Proteomes" id="UP000501891">
    <property type="component" value="Chromosome"/>
</dbReference>
<keyword evidence="5" id="KW-1185">Reference proteome</keyword>
<dbReference type="PANTHER" id="PTHR43272:SF33">
    <property type="entry name" value="AMP-BINDING DOMAIN-CONTAINING PROTEIN-RELATED"/>
    <property type="match status" value="1"/>
</dbReference>
<keyword evidence="1" id="KW-0547">Nucleotide-binding</keyword>
<dbReference type="CDD" id="cd05907">
    <property type="entry name" value="VL_LC_FACS_like"/>
    <property type="match status" value="1"/>
</dbReference>
<dbReference type="InterPro" id="IPR042099">
    <property type="entry name" value="ANL_N_sf"/>
</dbReference>
<dbReference type="GO" id="GO:0004467">
    <property type="term" value="F:long-chain fatty acid-CoA ligase activity"/>
    <property type="evidence" value="ECO:0007669"/>
    <property type="project" value="TreeGrafter"/>
</dbReference>
<dbReference type="GO" id="GO:0016020">
    <property type="term" value="C:membrane"/>
    <property type="evidence" value="ECO:0007669"/>
    <property type="project" value="TreeGrafter"/>
</dbReference>
<dbReference type="GO" id="GO:0005524">
    <property type="term" value="F:ATP binding"/>
    <property type="evidence" value="ECO:0007669"/>
    <property type="project" value="UniProtKB-KW"/>
</dbReference>
<evidence type="ECO:0000259" key="3">
    <source>
        <dbReference type="Pfam" id="PF00501"/>
    </source>
</evidence>
<proteinExistence type="predicted"/>
<evidence type="ECO:0000256" key="1">
    <source>
        <dbReference type="ARBA" id="ARBA00022741"/>
    </source>
</evidence>
<evidence type="ECO:0000256" key="2">
    <source>
        <dbReference type="ARBA" id="ARBA00022840"/>
    </source>
</evidence>
<dbReference type="EMBL" id="CP051775">
    <property type="protein sequence ID" value="QJE74283.1"/>
    <property type="molecule type" value="Genomic_DNA"/>
</dbReference>
<protein>
    <submittedName>
        <fullName evidence="4">Long-chain fatty acid--CoA ligase</fullName>
    </submittedName>
</protein>
<evidence type="ECO:0000313" key="4">
    <source>
        <dbReference type="EMBL" id="QJE74283.1"/>
    </source>
</evidence>
<feature type="domain" description="AMP-dependent synthetase/ligase" evidence="3">
    <location>
        <begin position="28"/>
        <end position="451"/>
    </location>
</feature>
<dbReference type="Pfam" id="PF23562">
    <property type="entry name" value="AMP-binding_C_3"/>
    <property type="match status" value="1"/>
</dbReference>
<keyword evidence="4" id="KW-0436">Ligase</keyword>
<accession>A0A858RAX9</accession>
<keyword evidence="2" id="KW-0067">ATP-binding</keyword>
<dbReference type="KEGG" id="acru:HHL28_15430"/>
<organism evidence="4 5">
    <name type="scientific">Aerophototrophica crusticola</name>
    <dbReference type="NCBI Taxonomy" id="1709002"/>
    <lineage>
        <taxon>Bacteria</taxon>
        <taxon>Pseudomonadati</taxon>
        <taxon>Pseudomonadota</taxon>
        <taxon>Alphaproteobacteria</taxon>
        <taxon>Rhodospirillales</taxon>
        <taxon>Rhodospirillaceae</taxon>
        <taxon>Aerophototrophica</taxon>
    </lineage>
</organism>
<dbReference type="SUPFAM" id="SSF56801">
    <property type="entry name" value="Acetyl-CoA synthetase-like"/>
    <property type="match status" value="1"/>
</dbReference>
<evidence type="ECO:0000313" key="5">
    <source>
        <dbReference type="Proteomes" id="UP000501891"/>
    </source>
</evidence>
<sequence>MAPATGLPATRFDAGFAAWTSLPGMFIDQAAKLGDKPLLRAKRQGSWERLSWREVRARVEAAALGLAALGVKRGDRVCLVAENRPEWLVADLAIMALGAITVPAYTTIGTPDYAHVLRDSGAVLVIVSGPALGRKVFAAAHEVPTCRTLVSIGASNLPSDTKLAVLDWDGMLAGRGALPGAEGDGATLLPPPPDIRGTIADLALDDPACIIYTSGTGGAPKGVVLSHRAVLANCRGAVDVISEIGIGDELFLSCLPLSHAYEHSCGQFFPLTIGAEIAYVEGIDKIGANLQEVKPSIVMVVPRLCEVVQQRMLREVERQPALNQKMFRLALELGRERYKRGGRLPLHKVPLDRLMTRLVREKVQAKLGGRIKGLISGGAALNPEVGIFFAALGFPLLQGYGQTEAAPLISVNRFSNPRHETVGPPVRGCEVRVAPDGELLVRGPNVMLGYWNDPASTERALHDGWLHTGDVGHVDEGGRIVITDRKKDLLVTSGGDNVSPARVEGHLTLEPEIAQAVVCGDRKPYVTAILVPDAEIAREWAQRRGKPETLAELVKDPDFRRLVSDAVDRANRGLSGVERIRKFTLVADPFSMDNGLMTPTLKIKRTLVQGAYREQVEALYE</sequence>
<dbReference type="AlphaFoldDB" id="A0A858RAX9"/>
<dbReference type="InterPro" id="IPR000873">
    <property type="entry name" value="AMP-dep_synth/lig_dom"/>
</dbReference>
<dbReference type="Gene3D" id="3.40.50.12780">
    <property type="entry name" value="N-terminal domain of ligase-like"/>
    <property type="match status" value="1"/>
</dbReference>